<dbReference type="InterPro" id="IPR052025">
    <property type="entry name" value="Xyloglucanase_GH74"/>
</dbReference>
<name>A0ABT8KHC8_9BACT</name>
<protein>
    <submittedName>
        <fullName evidence="3">FlgD immunoglobulin-like domain containing protein</fullName>
    </submittedName>
</protein>
<feature type="domain" description="FlgD/Vpr Ig-like" evidence="2">
    <location>
        <begin position="861"/>
        <end position="920"/>
    </location>
</feature>
<dbReference type="InterPro" id="IPR025965">
    <property type="entry name" value="FlgD/Vpr_Ig-like"/>
</dbReference>
<dbReference type="NCBIfam" id="TIGR04183">
    <property type="entry name" value="Por_Secre_tail"/>
    <property type="match status" value="1"/>
</dbReference>
<evidence type="ECO:0000313" key="3">
    <source>
        <dbReference type="EMBL" id="MDN5199843.1"/>
    </source>
</evidence>
<sequence length="941" mass="102847">MKEKLRTILFTLIIISSILIIVESNKNTESDISEWAYYEPLDLSLVEAKSEYETKENPQARLAYETAMIVDPRTGSVPEDFRRKEIGFNHTLPTRGKSDRNTRRKGLREISATPWQARGPENIGGRTRALAIDIANENIILAGGVSGGMWRSENGGQSWNKVTGLESLQSVTSIAQDIRPGKTNIWYYGTGELSGNSARGGGGAIFRGDGIFKSTDGGITWNLLTSTSGGEPNQFSEAFQFVWNIKVNENNPFQDEVLAATFGGIQRSTDGGNTWSFVLGEESNDGSFYTDIAISSGVMIATLSQSSIAGTATTRGVFRSTDGSNWTNITPQSWPQEFDRTVVAIAPSNPNVAYFISDTNPNHLWKYTYLSGDGTGAGGKWQDLSSNIPSFGGEVGDFDSQGSYNMLLKVHPTNENMVFLGGTNLYVSDDGFASPQGIGWIGGYNITNDISQYPNHHADQHALVFFPSDPRRAISGHDGGISFTDNINNVSVNWQSLNNGYITSQFYALDIDQTPNSQIIVGGMQDNGSYIANASGNWISLLGGDGAYSAVGNNGKNLYVSSQNSRIIRYFDDGSQLIPVSRVDPIGAGNVQDQEYLFINPFVLDPVNNGKMYLAGGDKIWRNNNVPQIPGTSDSTSVNWSDLPTTTIQSGQISSLAISREPRNVLYFGTTEGEVYRVDNAHSIKETTTNITSNIFPEEGYVSCVEIDPLNANNVVVIFSNYNVQSIFYSQDGGNNFQSISGNLEENQDGSGNGPSIRWAKIVPLQGEQYLYLIATSTGVYSTTQLNGDQTVWAQEGPDIIGNVVVNMIRYRSSDGTVVIGTHGNGVYSKVFDNVLDLSMETSDPVYSLDQNFPNPFSEHTTIKFSLPSESVGRIKIFDAQGKSIRTILLARQFPGENEVIWDGNDAEGTPVANGVYYYRLDFGINTFNSEKLTKKMILVR</sequence>
<proteinExistence type="predicted"/>
<keyword evidence="4" id="KW-1185">Reference proteome</keyword>
<dbReference type="InterPro" id="IPR015943">
    <property type="entry name" value="WD40/YVTN_repeat-like_dom_sf"/>
</dbReference>
<dbReference type="RefSeq" id="WP_346749875.1">
    <property type="nucleotide sequence ID" value="NZ_JAUJEA010000001.1"/>
</dbReference>
<organism evidence="3 4">
    <name type="scientific">Splendidivirga corallicola</name>
    <dbReference type="NCBI Taxonomy" id="3051826"/>
    <lineage>
        <taxon>Bacteria</taxon>
        <taxon>Pseudomonadati</taxon>
        <taxon>Bacteroidota</taxon>
        <taxon>Cytophagia</taxon>
        <taxon>Cytophagales</taxon>
        <taxon>Splendidivirgaceae</taxon>
        <taxon>Splendidivirga</taxon>
    </lineage>
</organism>
<dbReference type="SUPFAM" id="SSF110296">
    <property type="entry name" value="Oligoxyloglucan reducing end-specific cellobiohydrolase"/>
    <property type="match status" value="2"/>
</dbReference>
<dbReference type="CDD" id="cd15482">
    <property type="entry name" value="Sialidase_non-viral"/>
    <property type="match status" value="1"/>
</dbReference>
<gene>
    <name evidence="3" type="ORF">QQ008_00675</name>
</gene>
<evidence type="ECO:0000259" key="2">
    <source>
        <dbReference type="Pfam" id="PF13860"/>
    </source>
</evidence>
<dbReference type="Gene3D" id="2.130.10.10">
    <property type="entry name" value="YVTN repeat-like/Quinoprotein amine dehydrogenase"/>
    <property type="match status" value="2"/>
</dbReference>
<dbReference type="InterPro" id="IPR026444">
    <property type="entry name" value="Secre_tail"/>
</dbReference>
<evidence type="ECO:0000313" key="4">
    <source>
        <dbReference type="Proteomes" id="UP001172082"/>
    </source>
</evidence>
<dbReference type="PANTHER" id="PTHR43739">
    <property type="entry name" value="XYLOGLUCANASE (EUROFUNG)"/>
    <property type="match status" value="1"/>
</dbReference>
<dbReference type="PANTHER" id="PTHR43739:SF5">
    <property type="entry name" value="EXO-ALPHA-SIALIDASE"/>
    <property type="match status" value="1"/>
</dbReference>
<comment type="caution">
    <text evidence="3">The sequence shown here is derived from an EMBL/GenBank/DDBJ whole genome shotgun (WGS) entry which is preliminary data.</text>
</comment>
<accession>A0ABT8KHC8</accession>
<evidence type="ECO:0000256" key="1">
    <source>
        <dbReference type="SAM" id="MobiDB-lite"/>
    </source>
</evidence>
<dbReference type="Pfam" id="PF13860">
    <property type="entry name" value="FlgD_ig"/>
    <property type="match status" value="1"/>
</dbReference>
<reference evidence="3" key="1">
    <citation type="submission" date="2023-06" db="EMBL/GenBank/DDBJ databases">
        <title>Genomic of Parafulvivirga corallium.</title>
        <authorList>
            <person name="Wang G."/>
        </authorList>
    </citation>
    <scope>NUCLEOTIDE SEQUENCE</scope>
    <source>
        <strain evidence="3">BMA10</strain>
    </source>
</reference>
<feature type="region of interest" description="Disordered" evidence="1">
    <location>
        <begin position="88"/>
        <end position="121"/>
    </location>
</feature>
<dbReference type="Gene3D" id="2.60.40.4070">
    <property type="match status" value="1"/>
</dbReference>
<dbReference type="EMBL" id="JAUJEA010000001">
    <property type="protein sequence ID" value="MDN5199843.1"/>
    <property type="molecule type" value="Genomic_DNA"/>
</dbReference>
<dbReference type="Proteomes" id="UP001172082">
    <property type="component" value="Unassembled WGS sequence"/>
</dbReference>